<feature type="chain" id="PRO_5036458268" evidence="6">
    <location>
        <begin position="23"/>
        <end position="138"/>
    </location>
</feature>
<reference evidence="7 8" key="1">
    <citation type="submission" date="2018-06" db="EMBL/GenBank/DDBJ databases">
        <title>WGS assembly of Brassica rapa FPsc.</title>
        <authorList>
            <person name="Bowman J."/>
            <person name="Kohchi T."/>
            <person name="Yamato K."/>
            <person name="Jenkins J."/>
            <person name="Shu S."/>
            <person name="Ishizaki K."/>
            <person name="Yamaoka S."/>
            <person name="Nishihama R."/>
            <person name="Nakamura Y."/>
            <person name="Berger F."/>
            <person name="Adam C."/>
            <person name="Aki S."/>
            <person name="Althoff F."/>
            <person name="Araki T."/>
            <person name="Arteaga-Vazquez M."/>
            <person name="Balasubrmanian S."/>
            <person name="Bauer D."/>
            <person name="Boehm C."/>
            <person name="Briginshaw L."/>
            <person name="Caballero-Perez J."/>
            <person name="Catarino B."/>
            <person name="Chen F."/>
            <person name="Chiyoda S."/>
            <person name="Chovatia M."/>
            <person name="Davies K."/>
            <person name="Delmans M."/>
            <person name="Demura T."/>
            <person name="Dierschke T."/>
            <person name="Dolan L."/>
            <person name="Dorantes-Acosta A."/>
            <person name="Eklund D."/>
            <person name="Florent S."/>
            <person name="Flores-Sandoval E."/>
            <person name="Fujiyama A."/>
            <person name="Fukuzawa H."/>
            <person name="Galik B."/>
            <person name="Grimanelli D."/>
            <person name="Grimwood J."/>
            <person name="Grossniklaus U."/>
            <person name="Hamada T."/>
            <person name="Haseloff J."/>
            <person name="Hetherington A."/>
            <person name="Higo A."/>
            <person name="Hirakawa Y."/>
            <person name="Hundley H."/>
            <person name="Ikeda Y."/>
            <person name="Inoue K."/>
            <person name="Inoue S."/>
            <person name="Ishida S."/>
            <person name="Jia Q."/>
            <person name="Kakita M."/>
            <person name="Kanazawa T."/>
            <person name="Kawai Y."/>
            <person name="Kawashima T."/>
            <person name="Kennedy M."/>
            <person name="Kinose K."/>
            <person name="Kinoshita T."/>
            <person name="Kohara Y."/>
            <person name="Koide E."/>
            <person name="Komatsu K."/>
            <person name="Kopischke S."/>
            <person name="Kubo M."/>
            <person name="Kyozuka J."/>
            <person name="Lagercrantz U."/>
            <person name="Lin S."/>
            <person name="Lindquist E."/>
            <person name="Lipzen A."/>
            <person name="Lu C."/>
            <person name="Luna E."/>
            <person name="Martienssen R."/>
            <person name="Minamino N."/>
            <person name="Mizutani M."/>
            <person name="Mizutani M."/>
            <person name="Mochizuki N."/>
            <person name="Monte I."/>
            <person name="Mosher R."/>
            <person name="Nagasaki H."/>
            <person name="Nakagami H."/>
            <person name="Naramoto S."/>
            <person name="Nishitani K."/>
            <person name="Ohtani M."/>
            <person name="Okamoto T."/>
            <person name="Okumura M."/>
            <person name="Phillips J."/>
            <person name="Pollak B."/>
            <person name="Reinders A."/>
            <person name="Roevekamp M."/>
            <person name="Sano R."/>
            <person name="Sawa S."/>
            <person name="Schmid M."/>
            <person name="Shirakawa M."/>
            <person name="Solano R."/>
            <person name="Spunde A."/>
            <person name="Suetsugu N."/>
            <person name="Sugano S."/>
            <person name="Sugiyama A."/>
            <person name="Sun R."/>
            <person name="Suzuki Y."/>
            <person name="Takenaka M."/>
            <person name="Takezawa D."/>
            <person name="Tomogane H."/>
            <person name="Tsuzuki M."/>
            <person name="Ueda T."/>
            <person name="Umeda M."/>
            <person name="Ward J."/>
            <person name="Watanabe Y."/>
            <person name="Yazaki K."/>
            <person name="Yokoyama R."/>
            <person name="Yoshitake Y."/>
            <person name="Yotsui I."/>
            <person name="Zachgo S."/>
            <person name="Schmutz J."/>
        </authorList>
    </citation>
    <scope>NUCLEOTIDE SEQUENCE [LARGE SCALE GENOMIC DNA]</scope>
    <source>
        <strain evidence="8">cv. B-3</strain>
    </source>
</reference>
<dbReference type="GO" id="GO:0005576">
    <property type="term" value="C:extracellular region"/>
    <property type="evidence" value="ECO:0007669"/>
    <property type="project" value="UniProtKB-SubCell"/>
</dbReference>
<dbReference type="InterPro" id="IPR010264">
    <property type="entry name" value="Self-incomp_S1"/>
</dbReference>
<evidence type="ECO:0000313" key="7">
    <source>
        <dbReference type="EMBL" id="RID43395.1"/>
    </source>
</evidence>
<keyword evidence="5 6" id="KW-0732">Signal</keyword>
<dbReference type="Pfam" id="PF05938">
    <property type="entry name" value="Self-incomp_S1"/>
    <property type="match status" value="1"/>
</dbReference>
<comment type="similarity">
    <text evidence="2">Belongs to the plant self-incompatibility (S1) protein family.</text>
</comment>
<evidence type="ECO:0000256" key="6">
    <source>
        <dbReference type="SAM" id="SignalP"/>
    </source>
</evidence>
<evidence type="ECO:0000256" key="1">
    <source>
        <dbReference type="ARBA" id="ARBA00004613"/>
    </source>
</evidence>
<comment type="subcellular location">
    <subcellularLocation>
        <location evidence="1">Secreted</location>
    </subcellularLocation>
</comment>
<evidence type="ECO:0000256" key="4">
    <source>
        <dbReference type="ARBA" id="ARBA00022525"/>
    </source>
</evidence>
<gene>
    <name evidence="7" type="ORF">BRARA_I00259</name>
</gene>
<dbReference type="EMBL" id="CM010636">
    <property type="protein sequence ID" value="RID43395.1"/>
    <property type="molecule type" value="Genomic_DNA"/>
</dbReference>
<evidence type="ECO:0000256" key="5">
    <source>
        <dbReference type="ARBA" id="ARBA00022729"/>
    </source>
</evidence>
<evidence type="ECO:0000256" key="3">
    <source>
        <dbReference type="ARBA" id="ARBA00022471"/>
    </source>
</evidence>
<proteinExistence type="inferred from homology"/>
<evidence type="ECO:0000256" key="2">
    <source>
        <dbReference type="ARBA" id="ARBA00005581"/>
    </source>
</evidence>
<organism evidence="7 8">
    <name type="scientific">Brassica campestris</name>
    <name type="common">Field mustard</name>
    <dbReference type="NCBI Taxonomy" id="3711"/>
    <lineage>
        <taxon>Eukaryota</taxon>
        <taxon>Viridiplantae</taxon>
        <taxon>Streptophyta</taxon>
        <taxon>Embryophyta</taxon>
        <taxon>Tracheophyta</taxon>
        <taxon>Spermatophyta</taxon>
        <taxon>Magnoliopsida</taxon>
        <taxon>eudicotyledons</taxon>
        <taxon>Gunneridae</taxon>
        <taxon>Pentapetalae</taxon>
        <taxon>rosids</taxon>
        <taxon>malvids</taxon>
        <taxon>Brassicales</taxon>
        <taxon>Brassicaceae</taxon>
        <taxon>Brassiceae</taxon>
        <taxon>Brassica</taxon>
    </lineage>
</organism>
<keyword evidence="3" id="KW-0713">Self-incompatibility</keyword>
<evidence type="ECO:0000313" key="8">
    <source>
        <dbReference type="Proteomes" id="UP000264353"/>
    </source>
</evidence>
<feature type="signal peptide" evidence="6">
    <location>
        <begin position="1"/>
        <end position="22"/>
    </location>
</feature>
<protein>
    <submittedName>
        <fullName evidence="7">Uncharacterized protein</fullName>
    </submittedName>
</protein>
<dbReference type="Proteomes" id="UP000264353">
    <property type="component" value="Chromosome A9"/>
</dbReference>
<dbReference type="GO" id="GO:0060320">
    <property type="term" value="P:rejection of self pollen"/>
    <property type="evidence" value="ECO:0007669"/>
    <property type="project" value="UniProtKB-KW"/>
</dbReference>
<accession>A0A397XQB8</accession>
<sequence length="138" mass="15975">MNHLINFMLVLVICYGFKESSGQISKCTPNILQFKNQLGAAHVLAVTCWSNRGDSKGINHILLNEIFKFEVQERGEKRIVWKCELRDVKSRTSIVIWRAYRGAANTRCGQIREYIVELKGVSLIRNNKPAKEFFNWTK</sequence>
<dbReference type="AlphaFoldDB" id="A0A397XQB8"/>
<name>A0A397XQB8_BRACM</name>
<keyword evidence="4" id="KW-0964">Secreted</keyword>